<dbReference type="GO" id="GO:0005524">
    <property type="term" value="F:ATP binding"/>
    <property type="evidence" value="ECO:0007669"/>
    <property type="project" value="UniProtKB-KW"/>
</dbReference>
<keyword evidence="12 16" id="KW-0472">Membrane</keyword>
<evidence type="ECO:0000259" key="17">
    <source>
        <dbReference type="PROSITE" id="PS50109"/>
    </source>
</evidence>
<evidence type="ECO:0000256" key="1">
    <source>
        <dbReference type="ARBA" id="ARBA00000085"/>
    </source>
</evidence>
<evidence type="ECO:0000256" key="5">
    <source>
        <dbReference type="ARBA" id="ARBA00022679"/>
    </source>
</evidence>
<dbReference type="InterPro" id="IPR011006">
    <property type="entry name" value="CheY-like_superfamily"/>
</dbReference>
<dbReference type="InterPro" id="IPR019734">
    <property type="entry name" value="TPR_rpt"/>
</dbReference>
<keyword evidence="11" id="KW-0902">Two-component regulatory system</keyword>
<evidence type="ECO:0000256" key="9">
    <source>
        <dbReference type="ARBA" id="ARBA00022840"/>
    </source>
</evidence>
<dbReference type="SUPFAM" id="SSF48452">
    <property type="entry name" value="TPR-like"/>
    <property type="match status" value="1"/>
</dbReference>
<keyword evidence="15" id="KW-0175">Coiled coil</keyword>
<dbReference type="CDD" id="cd16922">
    <property type="entry name" value="HATPase_EvgS-ArcB-TorS-like"/>
    <property type="match status" value="1"/>
</dbReference>
<evidence type="ECO:0000256" key="14">
    <source>
        <dbReference type="PROSITE-ProRule" id="PRU00339"/>
    </source>
</evidence>
<dbReference type="InterPro" id="IPR036097">
    <property type="entry name" value="HisK_dim/P_sf"/>
</dbReference>
<keyword evidence="7" id="KW-0547">Nucleotide-binding</keyword>
<dbReference type="Pfam" id="PF13424">
    <property type="entry name" value="TPR_12"/>
    <property type="match status" value="1"/>
</dbReference>
<dbReference type="SMART" id="SM00028">
    <property type="entry name" value="TPR"/>
    <property type="match status" value="4"/>
</dbReference>
<feature type="domain" description="Histidine kinase" evidence="17">
    <location>
        <begin position="462"/>
        <end position="682"/>
    </location>
</feature>
<dbReference type="EC" id="2.7.13.3" evidence="3"/>
<dbReference type="SMART" id="SM00387">
    <property type="entry name" value="HATPase_c"/>
    <property type="match status" value="1"/>
</dbReference>
<dbReference type="InterPro" id="IPR005467">
    <property type="entry name" value="His_kinase_dom"/>
</dbReference>
<dbReference type="InterPro" id="IPR036890">
    <property type="entry name" value="HATPase_C_sf"/>
</dbReference>
<dbReference type="Gene3D" id="1.25.40.10">
    <property type="entry name" value="Tetratricopeptide repeat domain"/>
    <property type="match status" value="1"/>
</dbReference>
<protein>
    <recommendedName>
        <fullName evidence="3">histidine kinase</fullName>
        <ecNumber evidence="3">2.7.13.3</ecNumber>
    </recommendedName>
</protein>
<dbReference type="PROSITE" id="PS50005">
    <property type="entry name" value="TPR"/>
    <property type="match status" value="2"/>
</dbReference>
<gene>
    <name evidence="19" type="ORF">GCM10011355_07710</name>
</gene>
<evidence type="ECO:0000256" key="3">
    <source>
        <dbReference type="ARBA" id="ARBA00012438"/>
    </source>
</evidence>
<dbReference type="Pfam" id="PF00512">
    <property type="entry name" value="HisKA"/>
    <property type="match status" value="1"/>
</dbReference>
<comment type="caution">
    <text evidence="19">The sequence shown here is derived from an EMBL/GenBank/DDBJ whole genome shotgun (WGS) entry which is preliminary data.</text>
</comment>
<evidence type="ECO:0000256" key="13">
    <source>
        <dbReference type="PROSITE-ProRule" id="PRU00169"/>
    </source>
</evidence>
<dbReference type="PROSITE" id="PS50110">
    <property type="entry name" value="RESPONSE_REGULATORY"/>
    <property type="match status" value="1"/>
</dbReference>
<evidence type="ECO:0000256" key="7">
    <source>
        <dbReference type="ARBA" id="ARBA00022741"/>
    </source>
</evidence>
<dbReference type="AlphaFoldDB" id="A0A8J3A628"/>
<dbReference type="InterPro" id="IPR003661">
    <property type="entry name" value="HisK_dim/P_dom"/>
</dbReference>
<proteinExistence type="predicted"/>
<reference evidence="19" key="2">
    <citation type="submission" date="2020-09" db="EMBL/GenBank/DDBJ databases">
        <authorList>
            <person name="Sun Q."/>
            <person name="Zhou Y."/>
        </authorList>
    </citation>
    <scope>NUCLEOTIDE SEQUENCE</scope>
    <source>
        <strain evidence="19">CGMCC 1.14984</strain>
    </source>
</reference>
<evidence type="ECO:0000256" key="11">
    <source>
        <dbReference type="ARBA" id="ARBA00023012"/>
    </source>
</evidence>
<dbReference type="InterPro" id="IPR003594">
    <property type="entry name" value="HATPase_dom"/>
</dbReference>
<dbReference type="PANTHER" id="PTHR45339:SF1">
    <property type="entry name" value="HYBRID SIGNAL TRANSDUCTION HISTIDINE KINASE J"/>
    <property type="match status" value="1"/>
</dbReference>
<organism evidence="19 20">
    <name type="scientific">Aquisalinus luteolus</name>
    <dbReference type="NCBI Taxonomy" id="1566827"/>
    <lineage>
        <taxon>Bacteria</taxon>
        <taxon>Pseudomonadati</taxon>
        <taxon>Pseudomonadota</taxon>
        <taxon>Alphaproteobacteria</taxon>
        <taxon>Parvularculales</taxon>
        <taxon>Parvularculaceae</taxon>
        <taxon>Aquisalinus</taxon>
    </lineage>
</organism>
<dbReference type="InterPro" id="IPR001789">
    <property type="entry name" value="Sig_transdc_resp-reg_receiver"/>
</dbReference>
<evidence type="ECO:0000256" key="10">
    <source>
        <dbReference type="ARBA" id="ARBA00022989"/>
    </source>
</evidence>
<evidence type="ECO:0000256" key="6">
    <source>
        <dbReference type="ARBA" id="ARBA00022692"/>
    </source>
</evidence>
<keyword evidence="9" id="KW-0067">ATP-binding</keyword>
<dbReference type="Proteomes" id="UP000621856">
    <property type="component" value="Unassembled WGS sequence"/>
</dbReference>
<dbReference type="CDD" id="cd17546">
    <property type="entry name" value="REC_hyHK_CKI1_RcsC-like"/>
    <property type="match status" value="1"/>
</dbReference>
<evidence type="ECO:0000256" key="16">
    <source>
        <dbReference type="SAM" id="Phobius"/>
    </source>
</evidence>
<feature type="repeat" description="TPR" evidence="14">
    <location>
        <begin position="196"/>
        <end position="229"/>
    </location>
</feature>
<dbReference type="SMART" id="SM00448">
    <property type="entry name" value="REC"/>
    <property type="match status" value="1"/>
</dbReference>
<dbReference type="GO" id="GO:0016020">
    <property type="term" value="C:membrane"/>
    <property type="evidence" value="ECO:0007669"/>
    <property type="project" value="UniProtKB-SubCell"/>
</dbReference>
<comment type="subcellular location">
    <subcellularLocation>
        <location evidence="2">Membrane</location>
    </subcellularLocation>
</comment>
<dbReference type="GO" id="GO:0000155">
    <property type="term" value="F:phosphorelay sensor kinase activity"/>
    <property type="evidence" value="ECO:0007669"/>
    <property type="project" value="InterPro"/>
</dbReference>
<dbReference type="Pfam" id="PF13176">
    <property type="entry name" value="TPR_7"/>
    <property type="match status" value="1"/>
</dbReference>
<feature type="repeat" description="TPR" evidence="14">
    <location>
        <begin position="158"/>
        <end position="191"/>
    </location>
</feature>
<name>A0A8J3A628_9PROT</name>
<evidence type="ECO:0000256" key="2">
    <source>
        <dbReference type="ARBA" id="ARBA00004370"/>
    </source>
</evidence>
<dbReference type="SMART" id="SM00388">
    <property type="entry name" value="HisKA"/>
    <property type="match status" value="1"/>
</dbReference>
<evidence type="ECO:0000256" key="12">
    <source>
        <dbReference type="ARBA" id="ARBA00023136"/>
    </source>
</evidence>
<evidence type="ECO:0000313" key="19">
    <source>
        <dbReference type="EMBL" id="GGH94166.1"/>
    </source>
</evidence>
<dbReference type="FunFam" id="3.30.565.10:FF:000010">
    <property type="entry name" value="Sensor histidine kinase RcsC"/>
    <property type="match status" value="1"/>
</dbReference>
<evidence type="ECO:0000313" key="20">
    <source>
        <dbReference type="Proteomes" id="UP000621856"/>
    </source>
</evidence>
<dbReference type="FunFam" id="1.10.287.130:FF:000004">
    <property type="entry name" value="Ethylene receptor 1"/>
    <property type="match status" value="1"/>
</dbReference>
<feature type="domain" description="Response regulatory" evidence="18">
    <location>
        <begin position="706"/>
        <end position="823"/>
    </location>
</feature>
<accession>A0A8J3A628</accession>
<dbReference type="SUPFAM" id="SSF47384">
    <property type="entry name" value="Homodimeric domain of signal transducing histidine kinase"/>
    <property type="match status" value="1"/>
</dbReference>
<evidence type="ECO:0000256" key="8">
    <source>
        <dbReference type="ARBA" id="ARBA00022777"/>
    </source>
</evidence>
<dbReference type="EMBL" id="BMGZ01000001">
    <property type="protein sequence ID" value="GGH94166.1"/>
    <property type="molecule type" value="Genomic_DNA"/>
</dbReference>
<keyword evidence="5" id="KW-0808">Transferase</keyword>
<sequence>MVICFGLCLWQASGHVLAEIDVTKPAAKAPELTTGDLITASKQSMMTDPEQALRHAQSAETLARRAEASARQKQDIATAFWLQAEALLRLNRSEEAAPLIERAIILVGNRKKREKLGGDLMLTRGRVSRDKGDIEDALKSYQEAHDIFAALEVSRSQAMALQSIGSIYDDARDYDRVVEYYQRSAEVFSGDPALDMSATNNLANAYKSMEEYKKAEAYYDKALTLARGFDSPMLEARILTNIAFVQFLAGKQAASQETLQAGFDASNRADTDAWEPFLWGVQAHIDYAKGDYETAAANMGKLFEDTPLTETTLPYMEFHEAAVLIYEKVGNLELALAHAKAHQRIEQTALEAAGSANVALMGAEFDFASQQLEIEKLKTGQLERDIALARAGDRQQYMVAGFIALFGFVVATAMAVAYISIRRSRNSIRKANEELQNSHTELQATNEALEKANNAKTEFLATTSHEIRTPLNGILGMTEVILKHNNLSPEDRERVETVRKAGNSLLLIVNDILDVAKIESGRMKVVMAPVNLSENINETIDLWRENAINKGLNVETDLDDLPGMIEADEKYIRQIVFNLLSNAIKFTDKGVIAVKGWTGRDWLRETFSIQIRDSGIGIPDHELENIFKTFQQVDSGANRKYGGTGLGLSICRKLARLMDGDLIVESEMGVGSTFTLTLPLKRLSNTRATAAAAKPEDSPARLMQLDVLVAEDNKVNQIVIDSLLKGCVRSADIVDDGAQVLEALKLKQYDLILMDKQMPGMDGIAATQAIRAANKPWSDIYIIAVTADAFDGAREELMAQGMDDYLAKPISQDALVAVMQQAIDRKLSRQEDRKKRAAISA</sequence>
<dbReference type="PROSITE" id="PS50109">
    <property type="entry name" value="HIS_KIN"/>
    <property type="match status" value="1"/>
</dbReference>
<evidence type="ECO:0000259" key="18">
    <source>
        <dbReference type="PROSITE" id="PS50110"/>
    </source>
</evidence>
<keyword evidence="4 13" id="KW-0597">Phosphoprotein</keyword>
<dbReference type="Pfam" id="PF00072">
    <property type="entry name" value="Response_reg"/>
    <property type="match status" value="1"/>
</dbReference>
<dbReference type="Gene3D" id="3.30.565.10">
    <property type="entry name" value="Histidine kinase-like ATPase, C-terminal domain"/>
    <property type="match status" value="1"/>
</dbReference>
<dbReference type="CDD" id="cd00082">
    <property type="entry name" value="HisKA"/>
    <property type="match status" value="1"/>
</dbReference>
<evidence type="ECO:0000256" key="4">
    <source>
        <dbReference type="ARBA" id="ARBA00022553"/>
    </source>
</evidence>
<dbReference type="InterPro" id="IPR004358">
    <property type="entry name" value="Sig_transdc_His_kin-like_C"/>
</dbReference>
<dbReference type="PRINTS" id="PR00344">
    <property type="entry name" value="BCTRLSENSOR"/>
</dbReference>
<dbReference type="Gene3D" id="1.10.287.130">
    <property type="match status" value="1"/>
</dbReference>
<dbReference type="SUPFAM" id="SSF52172">
    <property type="entry name" value="CheY-like"/>
    <property type="match status" value="1"/>
</dbReference>
<keyword evidence="14" id="KW-0802">TPR repeat</keyword>
<evidence type="ECO:0000256" key="15">
    <source>
        <dbReference type="SAM" id="Coils"/>
    </source>
</evidence>
<keyword evidence="10 16" id="KW-1133">Transmembrane helix</keyword>
<keyword evidence="6 16" id="KW-0812">Transmembrane</keyword>
<dbReference type="Gene3D" id="3.40.50.2300">
    <property type="match status" value="1"/>
</dbReference>
<dbReference type="SUPFAM" id="SSF55874">
    <property type="entry name" value="ATPase domain of HSP90 chaperone/DNA topoisomerase II/histidine kinase"/>
    <property type="match status" value="1"/>
</dbReference>
<feature type="coiled-coil region" evidence="15">
    <location>
        <begin position="421"/>
        <end position="455"/>
    </location>
</feature>
<keyword evidence="8" id="KW-0418">Kinase</keyword>
<dbReference type="InterPro" id="IPR011990">
    <property type="entry name" value="TPR-like_helical_dom_sf"/>
</dbReference>
<comment type="catalytic activity">
    <reaction evidence="1">
        <text>ATP + protein L-histidine = ADP + protein N-phospho-L-histidine.</text>
        <dbReference type="EC" id="2.7.13.3"/>
    </reaction>
</comment>
<feature type="transmembrane region" description="Helical" evidence="16">
    <location>
        <begin position="397"/>
        <end position="421"/>
    </location>
</feature>
<dbReference type="PANTHER" id="PTHR45339">
    <property type="entry name" value="HYBRID SIGNAL TRANSDUCTION HISTIDINE KINASE J"/>
    <property type="match status" value="1"/>
</dbReference>
<reference evidence="19" key="1">
    <citation type="journal article" date="2014" name="Int. J. Syst. Evol. Microbiol.">
        <title>Complete genome sequence of Corynebacterium casei LMG S-19264T (=DSM 44701T), isolated from a smear-ripened cheese.</title>
        <authorList>
            <consortium name="US DOE Joint Genome Institute (JGI-PGF)"/>
            <person name="Walter F."/>
            <person name="Albersmeier A."/>
            <person name="Kalinowski J."/>
            <person name="Ruckert C."/>
        </authorList>
    </citation>
    <scope>NUCLEOTIDE SEQUENCE</scope>
    <source>
        <strain evidence="19">CGMCC 1.14984</strain>
    </source>
</reference>
<feature type="modified residue" description="4-aspartylphosphate" evidence="13">
    <location>
        <position position="755"/>
    </location>
</feature>
<dbReference type="Pfam" id="PF02518">
    <property type="entry name" value="HATPase_c"/>
    <property type="match status" value="1"/>
</dbReference>